<keyword evidence="3 5" id="KW-0106">Calcium</keyword>
<reference evidence="8" key="1">
    <citation type="submission" date="2021-06" db="EMBL/GenBank/DDBJ databases">
        <authorList>
            <person name="Hodson N. C."/>
            <person name="Mongue J. A."/>
            <person name="Jaron S. K."/>
        </authorList>
    </citation>
    <scope>NUCLEOTIDE SEQUENCE</scope>
</reference>
<proteinExistence type="predicted"/>
<evidence type="ECO:0000256" key="5">
    <source>
        <dbReference type="PROSITE-ProRule" id="PRU00043"/>
    </source>
</evidence>
<dbReference type="PROSITE" id="PS00232">
    <property type="entry name" value="CADHERIN_1"/>
    <property type="match status" value="1"/>
</dbReference>
<gene>
    <name evidence="8" type="ORF">AFUS01_LOCUS3098</name>
</gene>
<dbReference type="InterPro" id="IPR039808">
    <property type="entry name" value="Cadherin"/>
</dbReference>
<evidence type="ECO:0000313" key="9">
    <source>
        <dbReference type="Proteomes" id="UP000708208"/>
    </source>
</evidence>
<organism evidence="8 9">
    <name type="scientific">Allacma fusca</name>
    <dbReference type="NCBI Taxonomy" id="39272"/>
    <lineage>
        <taxon>Eukaryota</taxon>
        <taxon>Metazoa</taxon>
        <taxon>Ecdysozoa</taxon>
        <taxon>Arthropoda</taxon>
        <taxon>Hexapoda</taxon>
        <taxon>Collembola</taxon>
        <taxon>Symphypleona</taxon>
        <taxon>Sminthuridae</taxon>
        <taxon>Allacma</taxon>
    </lineage>
</organism>
<dbReference type="GO" id="GO:0008013">
    <property type="term" value="F:beta-catenin binding"/>
    <property type="evidence" value="ECO:0007669"/>
    <property type="project" value="TreeGrafter"/>
</dbReference>
<sequence>MRNSGRTKFWNHFLSVSVTLNIYLLLLVLLLPSESEGLAIVRRNVLKVPHDVHPGYSIKRFGFGNSGHVFHLLPNKFSEYFTVLNNGLLMSTANISSLVDHPVALVIREEMPESNVSTTHTVQLYVLDSHNMLSFPKESYQGFVLENAPVGTRVKGLETIRPTRDPNRKLKYEIIGGDGKGLFHAITNETGHGLEILTTKELDRESQKKYMLIIKAYDLVGVDTAVTKILVEVEDENDNAPVFEKNLFRWAIPTNTTRFSVVGKVHAVDADGDHVSYRLTSLSPTFVMVPQTGEILLVNTPEDQSYQLEVHAHDVRTPSLFSNQPATVLIEVGSPEYLEGVMAMAQGESDDGVVVVILDGDDSDNENELDVEPKSMDARGPSYHRIKRRVTRAVRPTMRKEFTESEGQPEGRIVFELTKEVEFETFKIRDENPWVTVEPNGAVRVKKKWDYEELGPEKTIDFWVTITNSGTNGGKLFPPIYLSNRIIKKSAFPRCLFLVIANKILTPTLFILLPHYAWNYLRFLTLLLHWGSSIHNYISMV</sequence>
<dbReference type="GO" id="GO:0007156">
    <property type="term" value="P:homophilic cell adhesion via plasma membrane adhesion molecules"/>
    <property type="evidence" value="ECO:0007669"/>
    <property type="project" value="InterPro"/>
</dbReference>
<protein>
    <recommendedName>
        <fullName evidence="7">Cadherin domain-containing protein</fullName>
    </recommendedName>
</protein>
<dbReference type="GO" id="GO:0016477">
    <property type="term" value="P:cell migration"/>
    <property type="evidence" value="ECO:0007669"/>
    <property type="project" value="TreeGrafter"/>
</dbReference>
<dbReference type="CDD" id="cd11304">
    <property type="entry name" value="Cadherin_repeat"/>
    <property type="match status" value="2"/>
</dbReference>
<dbReference type="PANTHER" id="PTHR24027:SF438">
    <property type="entry name" value="CADHERIN 23"/>
    <property type="match status" value="1"/>
</dbReference>
<dbReference type="GO" id="GO:0045296">
    <property type="term" value="F:cadherin binding"/>
    <property type="evidence" value="ECO:0007669"/>
    <property type="project" value="TreeGrafter"/>
</dbReference>
<evidence type="ECO:0000259" key="7">
    <source>
        <dbReference type="PROSITE" id="PS50268"/>
    </source>
</evidence>
<dbReference type="PROSITE" id="PS50268">
    <property type="entry name" value="CADHERIN_2"/>
    <property type="match status" value="2"/>
</dbReference>
<dbReference type="Pfam" id="PF00028">
    <property type="entry name" value="Cadherin"/>
    <property type="match status" value="1"/>
</dbReference>
<evidence type="ECO:0000256" key="1">
    <source>
        <dbReference type="ARBA" id="ARBA00004370"/>
    </source>
</evidence>
<dbReference type="AlphaFoldDB" id="A0A8J2JG93"/>
<dbReference type="SMART" id="SM00112">
    <property type="entry name" value="CA"/>
    <property type="match status" value="2"/>
</dbReference>
<feature type="transmembrane region" description="Helical" evidence="6">
    <location>
        <begin position="12"/>
        <end position="33"/>
    </location>
</feature>
<dbReference type="EMBL" id="CAJVCH010018287">
    <property type="protein sequence ID" value="CAG7684981.1"/>
    <property type="molecule type" value="Genomic_DNA"/>
</dbReference>
<evidence type="ECO:0000256" key="2">
    <source>
        <dbReference type="ARBA" id="ARBA00022737"/>
    </source>
</evidence>
<keyword evidence="4 6" id="KW-0472">Membrane</keyword>
<evidence type="ECO:0000313" key="8">
    <source>
        <dbReference type="EMBL" id="CAG7684981.1"/>
    </source>
</evidence>
<dbReference type="Proteomes" id="UP000708208">
    <property type="component" value="Unassembled WGS sequence"/>
</dbReference>
<dbReference type="GO" id="GO:0005509">
    <property type="term" value="F:calcium ion binding"/>
    <property type="evidence" value="ECO:0007669"/>
    <property type="project" value="UniProtKB-UniRule"/>
</dbReference>
<dbReference type="OrthoDB" id="6252479at2759"/>
<name>A0A8J2JG93_9HEXA</name>
<feature type="domain" description="Cadherin" evidence="7">
    <location>
        <begin position="244"/>
        <end position="375"/>
    </location>
</feature>
<evidence type="ECO:0000256" key="4">
    <source>
        <dbReference type="ARBA" id="ARBA00023136"/>
    </source>
</evidence>
<keyword evidence="9" id="KW-1185">Reference proteome</keyword>
<comment type="caution">
    <text evidence="8">The sequence shown here is derived from an EMBL/GenBank/DDBJ whole genome shotgun (WGS) entry which is preliminary data.</text>
</comment>
<keyword evidence="6" id="KW-0812">Transmembrane</keyword>
<keyword evidence="6" id="KW-1133">Transmembrane helix</keyword>
<dbReference type="GO" id="GO:0016342">
    <property type="term" value="C:catenin complex"/>
    <property type="evidence" value="ECO:0007669"/>
    <property type="project" value="TreeGrafter"/>
</dbReference>
<dbReference type="InterPro" id="IPR002126">
    <property type="entry name" value="Cadherin-like_dom"/>
</dbReference>
<dbReference type="InterPro" id="IPR020894">
    <property type="entry name" value="Cadherin_CS"/>
</dbReference>
<evidence type="ECO:0000256" key="6">
    <source>
        <dbReference type="SAM" id="Phobius"/>
    </source>
</evidence>
<accession>A0A8J2JG93</accession>
<evidence type="ECO:0000256" key="3">
    <source>
        <dbReference type="ARBA" id="ARBA00022837"/>
    </source>
</evidence>
<feature type="domain" description="Cadherin" evidence="7">
    <location>
        <begin position="136"/>
        <end position="243"/>
    </location>
</feature>
<comment type="subcellular location">
    <subcellularLocation>
        <location evidence="1">Membrane</location>
    </subcellularLocation>
</comment>
<dbReference type="PANTHER" id="PTHR24027">
    <property type="entry name" value="CADHERIN-23"/>
    <property type="match status" value="1"/>
</dbReference>
<keyword evidence="2" id="KW-0677">Repeat</keyword>